<keyword evidence="13" id="KW-0333">Golgi apparatus</keyword>
<dbReference type="PANTHER" id="PTHR15071:SF0">
    <property type="entry name" value="MANNOSE 6-PHOSPHATE RECEPTOR-LIKE PROTEIN 1"/>
    <property type="match status" value="1"/>
</dbReference>
<dbReference type="Proteomes" id="UP000663870">
    <property type="component" value="Unassembled WGS sequence"/>
</dbReference>
<evidence type="ECO:0000256" key="1">
    <source>
        <dbReference type="ARBA" id="ARBA00004304"/>
    </source>
</evidence>
<feature type="chain" id="PRO_5044131993" description="Autophagy-related protein 27" evidence="19">
    <location>
        <begin position="19"/>
        <end position="252"/>
    </location>
</feature>
<feature type="domain" description="MRH" evidence="20">
    <location>
        <begin position="21"/>
        <end position="170"/>
    </location>
</feature>
<evidence type="ECO:0000256" key="16">
    <source>
        <dbReference type="ARBA" id="ARBA00023157"/>
    </source>
</evidence>
<dbReference type="Proteomes" id="UP000663854">
    <property type="component" value="Unassembled WGS sequence"/>
</dbReference>
<keyword evidence="8 18" id="KW-0812">Transmembrane</keyword>
<dbReference type="Gene3D" id="2.70.130.10">
    <property type="entry name" value="Mannose-6-phosphate receptor binding domain"/>
    <property type="match status" value="1"/>
</dbReference>
<feature type="transmembrane region" description="Helical" evidence="18">
    <location>
        <begin position="178"/>
        <end position="198"/>
    </location>
</feature>
<dbReference type="Pfam" id="PF09451">
    <property type="entry name" value="ATG27"/>
    <property type="match status" value="1"/>
</dbReference>
<dbReference type="GO" id="GO:0010008">
    <property type="term" value="C:endosome membrane"/>
    <property type="evidence" value="ECO:0007669"/>
    <property type="project" value="UniProtKB-SubCell"/>
</dbReference>
<sequence length="252" mass="28054">MFLFNLILILFNIIQIDSSFERCRQTFGSNKYDLNQLSHLTILGEEKPYRYVLTPCGLVPTDKCGSSTLPLEQGMTSCQEKISEATFASAMGFLDGYGKSPNLEFNENPQGPGTGIVMTMRNALCNSDERFVNVTFICDKSIKQPTKMNVVEDPKCKFTIIIIAAEACPIKEGITGGAIFIIILFVLIIIYLVCGILYNRYKQNQTGLAVIPNLSFWLLLGGMFVNGWKFTWNFVRNRGQGTLSSSVSYGSV</sequence>
<keyword evidence="15 18" id="KW-0472">Membrane</keyword>
<keyword evidence="11 18" id="KW-1133">Transmembrane helix</keyword>
<evidence type="ECO:0000256" key="14">
    <source>
        <dbReference type="ARBA" id="ARBA00023128"/>
    </source>
</evidence>
<organism evidence="21 23">
    <name type="scientific">Rotaria sordida</name>
    <dbReference type="NCBI Taxonomy" id="392033"/>
    <lineage>
        <taxon>Eukaryota</taxon>
        <taxon>Metazoa</taxon>
        <taxon>Spiralia</taxon>
        <taxon>Gnathifera</taxon>
        <taxon>Rotifera</taxon>
        <taxon>Eurotatoria</taxon>
        <taxon>Bdelloidea</taxon>
        <taxon>Philodinida</taxon>
        <taxon>Philodinidae</taxon>
        <taxon>Rotaria</taxon>
    </lineage>
</organism>
<comment type="caution">
    <text evidence="21">The sequence shown here is derived from an EMBL/GenBank/DDBJ whole genome shotgun (WGS) entry which is preliminary data.</text>
</comment>
<dbReference type="EMBL" id="CAJNOH010000903">
    <property type="protein sequence ID" value="CAF1145549.1"/>
    <property type="molecule type" value="Genomic_DNA"/>
</dbReference>
<keyword evidence="10" id="KW-0653">Protein transport</keyword>
<evidence type="ECO:0000256" key="4">
    <source>
        <dbReference type="ARBA" id="ARBA00004472"/>
    </source>
</evidence>
<keyword evidence="7" id="KW-0813">Transport</keyword>
<evidence type="ECO:0000256" key="10">
    <source>
        <dbReference type="ARBA" id="ARBA00022927"/>
    </source>
</evidence>
<evidence type="ECO:0000256" key="8">
    <source>
        <dbReference type="ARBA" id="ARBA00022692"/>
    </source>
</evidence>
<feature type="signal peptide" evidence="19">
    <location>
        <begin position="1"/>
        <end position="18"/>
    </location>
</feature>
<keyword evidence="9 19" id="KW-0732">Signal</keyword>
<keyword evidence="24" id="KW-1185">Reference proteome</keyword>
<evidence type="ECO:0000256" key="19">
    <source>
        <dbReference type="SAM" id="SignalP"/>
    </source>
</evidence>
<evidence type="ECO:0000313" key="24">
    <source>
        <dbReference type="Proteomes" id="UP000663870"/>
    </source>
</evidence>
<evidence type="ECO:0000256" key="3">
    <source>
        <dbReference type="ARBA" id="ARBA00004394"/>
    </source>
</evidence>
<dbReference type="GO" id="GO:0000139">
    <property type="term" value="C:Golgi membrane"/>
    <property type="evidence" value="ECO:0007669"/>
    <property type="project" value="UniProtKB-SubCell"/>
</dbReference>
<comment type="subcellular location">
    <subcellularLocation>
        <location evidence="2">Cytoplasmic vesicle membrane</location>
        <topology evidence="2">Single-pass type I membrane protein</topology>
    </subcellularLocation>
    <subcellularLocation>
        <location evidence="3">Golgi apparatus membrane</location>
    </subcellularLocation>
    <subcellularLocation>
        <location evidence="1">Mitochondrion membrane</location>
        <topology evidence="1">Single-pass membrane protein</topology>
    </subcellularLocation>
    <subcellularLocation>
        <location evidence="4">Preautophagosomal structure membrane</location>
        <topology evidence="4">Single-pass type I membrane protein</topology>
    </subcellularLocation>
</comment>
<dbReference type="InterPro" id="IPR044865">
    <property type="entry name" value="MRH_dom"/>
</dbReference>
<evidence type="ECO:0000256" key="13">
    <source>
        <dbReference type="ARBA" id="ARBA00023034"/>
    </source>
</evidence>
<keyword evidence="17" id="KW-0968">Cytoplasmic vesicle</keyword>
<evidence type="ECO:0000256" key="15">
    <source>
        <dbReference type="ARBA" id="ARBA00023136"/>
    </source>
</evidence>
<feature type="transmembrane region" description="Helical" evidence="18">
    <location>
        <begin position="210"/>
        <end position="228"/>
    </location>
</feature>
<evidence type="ECO:0000256" key="11">
    <source>
        <dbReference type="ARBA" id="ARBA00022989"/>
    </source>
</evidence>
<evidence type="ECO:0000256" key="6">
    <source>
        <dbReference type="ARBA" id="ARBA00013776"/>
    </source>
</evidence>
<evidence type="ECO:0000256" key="9">
    <source>
        <dbReference type="ARBA" id="ARBA00022729"/>
    </source>
</evidence>
<keyword evidence="12" id="KW-0072">Autophagy</keyword>
<evidence type="ECO:0000256" key="12">
    <source>
        <dbReference type="ARBA" id="ARBA00023006"/>
    </source>
</evidence>
<accession>A0A814SAP7</accession>
<evidence type="ECO:0000256" key="5">
    <source>
        <dbReference type="ARBA" id="ARBA00005363"/>
    </source>
</evidence>
<dbReference type="InterPro" id="IPR009011">
    <property type="entry name" value="Man6P_isomerase_rcpt-bd_dom_sf"/>
</dbReference>
<reference evidence="21" key="1">
    <citation type="submission" date="2021-02" db="EMBL/GenBank/DDBJ databases">
        <authorList>
            <person name="Nowell W R."/>
        </authorList>
    </citation>
    <scope>NUCLEOTIDE SEQUENCE</scope>
</reference>
<dbReference type="PANTHER" id="PTHR15071">
    <property type="entry name" value="MANNOSE-6-PHOSPHATE RECEPTOR FAMILY MEMBER"/>
    <property type="match status" value="1"/>
</dbReference>
<dbReference type="AlphaFoldDB" id="A0A814SAP7"/>
<proteinExistence type="inferred from homology"/>
<dbReference type="InterPro" id="IPR018939">
    <property type="entry name" value="Autophagy-rel_prot_27"/>
</dbReference>
<evidence type="ECO:0000256" key="17">
    <source>
        <dbReference type="ARBA" id="ARBA00023329"/>
    </source>
</evidence>
<evidence type="ECO:0000256" key="7">
    <source>
        <dbReference type="ARBA" id="ARBA00022448"/>
    </source>
</evidence>
<dbReference type="EMBL" id="CAJNOL010001541">
    <property type="protein sequence ID" value="CAF1378845.1"/>
    <property type="molecule type" value="Genomic_DNA"/>
</dbReference>
<keyword evidence="14" id="KW-0496">Mitochondrion</keyword>
<protein>
    <recommendedName>
        <fullName evidence="6">Autophagy-related protein 27</fullName>
    </recommendedName>
</protein>
<evidence type="ECO:0000313" key="22">
    <source>
        <dbReference type="EMBL" id="CAF1378845.1"/>
    </source>
</evidence>
<evidence type="ECO:0000259" key="20">
    <source>
        <dbReference type="PROSITE" id="PS51914"/>
    </source>
</evidence>
<keyword evidence="16" id="KW-1015">Disulfide bond</keyword>
<name>A0A814SAP7_9BILA</name>
<dbReference type="PROSITE" id="PS51914">
    <property type="entry name" value="MRH"/>
    <property type="match status" value="1"/>
</dbReference>
<evidence type="ECO:0000256" key="18">
    <source>
        <dbReference type="SAM" id="Phobius"/>
    </source>
</evidence>
<evidence type="ECO:0000256" key="2">
    <source>
        <dbReference type="ARBA" id="ARBA00004358"/>
    </source>
</evidence>
<gene>
    <name evidence="22" type="ORF">JXQ802_LOCUS33556</name>
    <name evidence="21" type="ORF">PYM288_LOCUS21939</name>
</gene>
<evidence type="ECO:0000313" key="23">
    <source>
        <dbReference type="Proteomes" id="UP000663854"/>
    </source>
</evidence>
<evidence type="ECO:0000313" key="21">
    <source>
        <dbReference type="EMBL" id="CAF1145549.1"/>
    </source>
</evidence>
<dbReference type="SUPFAM" id="SSF50911">
    <property type="entry name" value="Mannose 6-phosphate receptor domain"/>
    <property type="match status" value="1"/>
</dbReference>
<comment type="similarity">
    <text evidence="5">Belongs to the ATG27 family.</text>
</comment>